<dbReference type="SUPFAM" id="SSF63380">
    <property type="entry name" value="Riboflavin synthase domain-like"/>
    <property type="match status" value="1"/>
</dbReference>
<gene>
    <name evidence="10" type="ORF">VTK73DRAFT_3855</name>
</gene>
<evidence type="ECO:0000256" key="7">
    <source>
        <dbReference type="ARBA" id="ARBA00023002"/>
    </source>
</evidence>
<dbReference type="InterPro" id="IPR001094">
    <property type="entry name" value="Flavdoxin-like"/>
</dbReference>
<dbReference type="InterPro" id="IPR023173">
    <property type="entry name" value="NADPH_Cyt_P450_Rdtase_alpha"/>
</dbReference>
<dbReference type="Proteomes" id="UP001586593">
    <property type="component" value="Unassembled WGS sequence"/>
</dbReference>
<dbReference type="SUPFAM" id="SSF52218">
    <property type="entry name" value="Flavoproteins"/>
    <property type="match status" value="1"/>
</dbReference>
<comment type="cofactor">
    <cofactor evidence="2">
        <name>FAD</name>
        <dbReference type="ChEBI" id="CHEBI:57692"/>
    </cofactor>
</comment>
<dbReference type="SUPFAM" id="SSF52343">
    <property type="entry name" value="Ferredoxin reductase-like, C-terminal NADP-linked domain"/>
    <property type="match status" value="1"/>
</dbReference>
<dbReference type="InterPro" id="IPR001709">
    <property type="entry name" value="Flavoprot_Pyr_Nucl_cyt_Rdtase"/>
</dbReference>
<evidence type="ECO:0000256" key="1">
    <source>
        <dbReference type="ARBA" id="ARBA00001917"/>
    </source>
</evidence>
<dbReference type="InterPro" id="IPR029039">
    <property type="entry name" value="Flavoprotein-like_sf"/>
</dbReference>
<accession>A0ABR3VG45</accession>
<keyword evidence="6" id="KW-0521">NADP</keyword>
<sequence length="576" mass="63397">MPSSRLAIFLLSTYGEGDPSDNAAQFWDWLKTSSTQPSSLASLRYAVFGLGNSSYRHYNEVAKRVAAALEKGGADRFFDTGYADDAKGTTEEDFARWKDGLFACLQQKLNLTRRDVGYESAITVTFDESMDLIDLYRGEPVPAHAASGKGPFETPTRPVQIKHCEQLFQSGPRNCLHMDLDLTPYPELVYKTGDHLAVSLINPEQEVNGLLRALGREAMAQTPLTIQSRDPATKIALPTPTTLRALFQYYLEICSAVPRETVRALIEFAPTPDAKQYLAELSRDQDTFARFQRHTYLTFSRLLLLATGGDSQATWTALPLEFLLENIPRCRARYYSIASSSILSPRTASITALVSNTPLEGPAGGSIPGVTTNYLLALAQSVGQAPLPGSLRADLDFDVSGPAGCLEGAKVFAHIRRSTFKLPALAKTPLLMAAAGTGIAPFRAFIAERARLQSLGREVGDMILFFGCRHPDEDYLYRRELEEMQRSLGGKLRVVPAFSRAEGAGIPKAYVQDKIRAHRDDVLGLIEADATFYVCGKTSMAKDIGELVSEMVEPGGGGEWVRKMKKMNKWQEDVWG</sequence>
<dbReference type="PRINTS" id="PR00371">
    <property type="entry name" value="FPNCR"/>
</dbReference>
<dbReference type="InterPro" id="IPR017927">
    <property type="entry name" value="FAD-bd_FR_type"/>
</dbReference>
<evidence type="ECO:0000259" key="9">
    <source>
        <dbReference type="PROSITE" id="PS51384"/>
    </source>
</evidence>
<organism evidence="10 11">
    <name type="scientific">Phialemonium thermophilum</name>
    <dbReference type="NCBI Taxonomy" id="223376"/>
    <lineage>
        <taxon>Eukaryota</taxon>
        <taxon>Fungi</taxon>
        <taxon>Dikarya</taxon>
        <taxon>Ascomycota</taxon>
        <taxon>Pezizomycotina</taxon>
        <taxon>Sordariomycetes</taxon>
        <taxon>Sordariomycetidae</taxon>
        <taxon>Cephalothecales</taxon>
        <taxon>Cephalothecaceae</taxon>
        <taxon>Phialemonium</taxon>
    </lineage>
</organism>
<evidence type="ECO:0000256" key="2">
    <source>
        <dbReference type="ARBA" id="ARBA00001974"/>
    </source>
</evidence>
<evidence type="ECO:0000313" key="11">
    <source>
        <dbReference type="Proteomes" id="UP001586593"/>
    </source>
</evidence>
<dbReference type="Pfam" id="PF00667">
    <property type="entry name" value="FAD_binding_1"/>
    <property type="match status" value="1"/>
</dbReference>
<evidence type="ECO:0008006" key="12">
    <source>
        <dbReference type="Google" id="ProtNLM"/>
    </source>
</evidence>
<keyword evidence="3" id="KW-0285">Flavoprotein</keyword>
<protein>
    <recommendedName>
        <fullName evidence="12">NADPH--cytochrome P450 reductase</fullName>
    </recommendedName>
</protein>
<keyword evidence="5" id="KW-0274">FAD</keyword>
<dbReference type="Gene3D" id="1.20.990.10">
    <property type="entry name" value="NADPH-cytochrome p450 Reductase, Chain A, domain 3"/>
    <property type="match status" value="1"/>
</dbReference>
<reference evidence="10 11" key="1">
    <citation type="journal article" date="2024" name="Commun. Biol.">
        <title>Comparative genomic analysis of thermophilic fungi reveals convergent evolutionary adaptations and gene losses.</title>
        <authorList>
            <person name="Steindorff A.S."/>
            <person name="Aguilar-Pontes M.V."/>
            <person name="Robinson A.J."/>
            <person name="Andreopoulos B."/>
            <person name="LaButti K."/>
            <person name="Kuo A."/>
            <person name="Mondo S."/>
            <person name="Riley R."/>
            <person name="Otillar R."/>
            <person name="Haridas S."/>
            <person name="Lipzen A."/>
            <person name="Grimwood J."/>
            <person name="Schmutz J."/>
            <person name="Clum A."/>
            <person name="Reid I.D."/>
            <person name="Moisan M.C."/>
            <person name="Butler G."/>
            <person name="Nguyen T.T.M."/>
            <person name="Dewar K."/>
            <person name="Conant G."/>
            <person name="Drula E."/>
            <person name="Henrissat B."/>
            <person name="Hansel C."/>
            <person name="Singer S."/>
            <person name="Hutchinson M.I."/>
            <person name="de Vries R.P."/>
            <person name="Natvig D.O."/>
            <person name="Powell A.J."/>
            <person name="Tsang A."/>
            <person name="Grigoriev I.V."/>
        </authorList>
    </citation>
    <scope>NUCLEOTIDE SEQUENCE [LARGE SCALE GENOMIC DNA]</scope>
    <source>
        <strain evidence="10 11">ATCC 24622</strain>
    </source>
</reference>
<dbReference type="InterPro" id="IPR039261">
    <property type="entry name" value="FNR_nucleotide-bd"/>
</dbReference>
<comment type="cofactor">
    <cofactor evidence="1">
        <name>FMN</name>
        <dbReference type="ChEBI" id="CHEBI:58210"/>
    </cofactor>
</comment>
<evidence type="ECO:0000256" key="5">
    <source>
        <dbReference type="ARBA" id="ARBA00022827"/>
    </source>
</evidence>
<dbReference type="Pfam" id="PF00175">
    <property type="entry name" value="NAD_binding_1"/>
    <property type="match status" value="1"/>
</dbReference>
<evidence type="ECO:0000313" key="10">
    <source>
        <dbReference type="EMBL" id="KAL1840091.1"/>
    </source>
</evidence>
<dbReference type="InterPro" id="IPR003097">
    <property type="entry name" value="CysJ-like_FAD-binding"/>
</dbReference>
<dbReference type="Gene3D" id="2.40.30.10">
    <property type="entry name" value="Translation factors"/>
    <property type="match status" value="1"/>
</dbReference>
<feature type="domain" description="Flavodoxin-like" evidence="8">
    <location>
        <begin position="1"/>
        <end position="102"/>
    </location>
</feature>
<dbReference type="PANTHER" id="PTHR19384:SF108">
    <property type="entry name" value="NADPH--CYTOCHROME P450 REDUCTASE"/>
    <property type="match status" value="1"/>
</dbReference>
<dbReference type="InterPro" id="IPR008254">
    <property type="entry name" value="Flavodoxin/NO_synth"/>
</dbReference>
<name>A0ABR3VG45_9PEZI</name>
<proteinExistence type="predicted"/>
<keyword evidence="7" id="KW-0560">Oxidoreductase</keyword>
<dbReference type="PRINTS" id="PR00369">
    <property type="entry name" value="FLAVODOXIN"/>
</dbReference>
<dbReference type="EMBL" id="JAZHXJ010002249">
    <property type="protein sequence ID" value="KAL1840091.1"/>
    <property type="molecule type" value="Genomic_DNA"/>
</dbReference>
<dbReference type="PANTHER" id="PTHR19384">
    <property type="entry name" value="NITRIC OXIDE SYNTHASE-RELATED"/>
    <property type="match status" value="1"/>
</dbReference>
<dbReference type="PROSITE" id="PS50902">
    <property type="entry name" value="FLAVODOXIN_LIKE"/>
    <property type="match status" value="1"/>
</dbReference>
<evidence type="ECO:0000256" key="6">
    <source>
        <dbReference type="ARBA" id="ARBA00022857"/>
    </source>
</evidence>
<dbReference type="Pfam" id="PF00258">
    <property type="entry name" value="Flavodoxin_1"/>
    <property type="match status" value="1"/>
</dbReference>
<evidence type="ECO:0000259" key="8">
    <source>
        <dbReference type="PROSITE" id="PS50902"/>
    </source>
</evidence>
<dbReference type="Gene3D" id="3.40.50.360">
    <property type="match status" value="1"/>
</dbReference>
<dbReference type="InterPro" id="IPR001433">
    <property type="entry name" value="OxRdtase_FAD/NAD-bd"/>
</dbReference>
<dbReference type="PROSITE" id="PS51384">
    <property type="entry name" value="FAD_FR"/>
    <property type="match status" value="1"/>
</dbReference>
<dbReference type="InterPro" id="IPR017938">
    <property type="entry name" value="Riboflavin_synthase-like_b-brl"/>
</dbReference>
<evidence type="ECO:0000256" key="3">
    <source>
        <dbReference type="ARBA" id="ARBA00022630"/>
    </source>
</evidence>
<keyword evidence="4" id="KW-0288">FMN</keyword>
<keyword evidence="11" id="KW-1185">Reference proteome</keyword>
<feature type="domain" description="FAD-binding FR-type" evidence="9">
    <location>
        <begin position="154"/>
        <end position="409"/>
    </location>
</feature>
<evidence type="ECO:0000256" key="4">
    <source>
        <dbReference type="ARBA" id="ARBA00022643"/>
    </source>
</evidence>
<dbReference type="Gene3D" id="3.40.50.80">
    <property type="entry name" value="Nucleotide-binding domain of ferredoxin-NADP reductase (FNR) module"/>
    <property type="match status" value="1"/>
</dbReference>
<comment type="caution">
    <text evidence="10">The sequence shown here is derived from an EMBL/GenBank/DDBJ whole genome shotgun (WGS) entry which is preliminary data.</text>
</comment>